<evidence type="ECO:0000259" key="3">
    <source>
        <dbReference type="Pfam" id="PF00586"/>
    </source>
</evidence>
<feature type="binding site" evidence="2">
    <location>
        <position position="147"/>
    </location>
    <ligand>
        <name>ATP</name>
        <dbReference type="ChEBI" id="CHEBI:30616"/>
    </ligand>
</feature>
<gene>
    <name evidence="2 5" type="primary">thiL</name>
    <name evidence="5" type="ORF">E4680_08110</name>
</gene>
<feature type="domain" description="PurM-like C-terminal" evidence="4">
    <location>
        <begin position="151"/>
        <end position="299"/>
    </location>
</feature>
<keyword evidence="2" id="KW-0460">Magnesium</keyword>
<feature type="binding site" evidence="2">
    <location>
        <position position="48"/>
    </location>
    <ligand>
        <name>Mg(2+)</name>
        <dbReference type="ChEBI" id="CHEBI:18420"/>
        <label>2</label>
    </ligand>
</feature>
<dbReference type="PANTHER" id="PTHR30270">
    <property type="entry name" value="THIAMINE-MONOPHOSPHATE KINASE"/>
    <property type="match status" value="1"/>
</dbReference>
<comment type="caution">
    <text evidence="5">The sequence shown here is derived from an EMBL/GenBank/DDBJ whole genome shotgun (WGS) entry which is preliminary data.</text>
</comment>
<dbReference type="Pfam" id="PF02769">
    <property type="entry name" value="AIRS_C"/>
    <property type="match status" value="1"/>
</dbReference>
<dbReference type="NCBIfam" id="TIGR01379">
    <property type="entry name" value="thiL"/>
    <property type="match status" value="1"/>
</dbReference>
<feature type="binding site" evidence="2">
    <location>
        <position position="76"/>
    </location>
    <ligand>
        <name>Mg(2+)</name>
        <dbReference type="ChEBI" id="CHEBI:18420"/>
        <label>4</label>
    </ligand>
</feature>
<feature type="binding site" evidence="2">
    <location>
        <position position="46"/>
    </location>
    <ligand>
        <name>Mg(2+)</name>
        <dbReference type="ChEBI" id="CHEBI:18420"/>
        <label>4</label>
    </ligand>
</feature>
<dbReference type="HAMAP" id="MF_02128">
    <property type="entry name" value="TMP_kinase"/>
    <property type="match status" value="1"/>
</dbReference>
<dbReference type="InterPro" id="IPR006283">
    <property type="entry name" value="ThiL-like"/>
</dbReference>
<dbReference type="Gene3D" id="3.90.650.10">
    <property type="entry name" value="PurM-like C-terminal domain"/>
    <property type="match status" value="1"/>
</dbReference>
<feature type="binding site" evidence="2">
    <location>
        <position position="208"/>
    </location>
    <ligand>
        <name>Mg(2+)</name>
        <dbReference type="ChEBI" id="CHEBI:18420"/>
        <label>3</label>
    </ligand>
</feature>
<sequence length="323" mass="33692">MNGATPEFDLIGRYFTRRSRRADTVLGIGDDAALIQPPQGSWLVATTDTMVCGTHFLPDADPRDLGHKLLAVNLSDLAAMGADPAWLTLALTLPHIDHEWLTAFSAGLFTLAETVDAELIGGDITRGPLACTLQALGTVPADRALRRAGAKPGDGIYVSGTLGDAALALALRLEGSGVPAALAERLDRPTPRIALGRALREWASAAIDLSDGLLADLGHLCASSGVGATILQADVPRSTAFRSAARGALDADLPLNGGDDYELCFTMPEHHAARVEALTHATGCPITRIGCITTEPGVRCHDAAGEPMAVTRSGFDHFNPAAP</sequence>
<feature type="binding site" evidence="2">
    <location>
        <position position="76"/>
    </location>
    <ligand>
        <name>Mg(2+)</name>
        <dbReference type="ChEBI" id="CHEBI:18420"/>
        <label>2</label>
    </ligand>
</feature>
<dbReference type="OrthoDB" id="9802811at2"/>
<feature type="domain" description="PurM-like N-terminal" evidence="3">
    <location>
        <begin position="29"/>
        <end position="138"/>
    </location>
</feature>
<keyword evidence="2 5" id="KW-0808">Transferase</keyword>
<keyword evidence="1 2" id="KW-0784">Thiamine biosynthesis</keyword>
<comment type="miscellaneous">
    <text evidence="2">Reaction mechanism of ThiL seems to utilize a direct, inline transfer of the gamma-phosphate of ATP to TMP rather than a phosphorylated enzyme intermediate.</text>
</comment>
<dbReference type="InterPro" id="IPR036921">
    <property type="entry name" value="PurM-like_N_sf"/>
</dbReference>
<feature type="binding site" evidence="2">
    <location>
        <position position="48"/>
    </location>
    <ligand>
        <name>Mg(2+)</name>
        <dbReference type="ChEBI" id="CHEBI:18420"/>
        <label>1</label>
    </ligand>
</feature>
<comment type="similarity">
    <text evidence="2">Belongs to the thiamine-monophosphate kinase family.</text>
</comment>
<dbReference type="EMBL" id="SRIO01000009">
    <property type="protein sequence ID" value="TFZ82435.1"/>
    <property type="molecule type" value="Genomic_DNA"/>
</dbReference>
<accession>A0A4Z0F9Q4</accession>
<feature type="binding site" evidence="2">
    <location>
        <position position="76"/>
    </location>
    <ligand>
        <name>Mg(2+)</name>
        <dbReference type="ChEBI" id="CHEBI:18420"/>
        <label>3</label>
    </ligand>
</feature>
<dbReference type="PIRSF" id="PIRSF005303">
    <property type="entry name" value="Thiam_monoph_kin"/>
    <property type="match status" value="1"/>
</dbReference>
<dbReference type="PANTHER" id="PTHR30270:SF0">
    <property type="entry name" value="THIAMINE-MONOPHOSPHATE KINASE"/>
    <property type="match status" value="1"/>
</dbReference>
<feature type="binding site" evidence="2">
    <location>
        <position position="259"/>
    </location>
    <ligand>
        <name>substrate</name>
    </ligand>
</feature>
<dbReference type="GO" id="GO:0005524">
    <property type="term" value="F:ATP binding"/>
    <property type="evidence" value="ECO:0007669"/>
    <property type="project" value="UniProtKB-UniRule"/>
</dbReference>
<keyword evidence="2" id="KW-0547">Nucleotide-binding</keyword>
<dbReference type="GO" id="GO:0009228">
    <property type="term" value="P:thiamine biosynthetic process"/>
    <property type="evidence" value="ECO:0007669"/>
    <property type="project" value="UniProtKB-KW"/>
</dbReference>
<dbReference type="GO" id="GO:0009030">
    <property type="term" value="F:thiamine-phosphate kinase activity"/>
    <property type="evidence" value="ECO:0007669"/>
    <property type="project" value="UniProtKB-UniRule"/>
</dbReference>
<feature type="binding site" evidence="2">
    <location>
        <position position="31"/>
    </location>
    <ligand>
        <name>Mg(2+)</name>
        <dbReference type="ChEBI" id="CHEBI:18420"/>
        <label>4</label>
    </ligand>
</feature>
<feature type="binding site" evidence="2">
    <location>
        <position position="315"/>
    </location>
    <ligand>
        <name>substrate</name>
    </ligand>
</feature>
<keyword evidence="2" id="KW-0067">ATP-binding</keyword>
<organism evidence="5 6">
    <name type="scientific">Candidatus Macondimonas diazotrophica</name>
    <dbReference type="NCBI Taxonomy" id="2305248"/>
    <lineage>
        <taxon>Bacteria</taxon>
        <taxon>Pseudomonadati</taxon>
        <taxon>Pseudomonadota</taxon>
        <taxon>Gammaproteobacteria</taxon>
        <taxon>Chromatiales</taxon>
        <taxon>Ectothiorhodospiraceae</taxon>
        <taxon>Candidatus Macondimonas</taxon>
    </lineage>
</organism>
<proteinExistence type="inferred from homology"/>
<feature type="binding site" evidence="2">
    <location>
        <position position="210"/>
    </location>
    <ligand>
        <name>ATP</name>
        <dbReference type="ChEBI" id="CHEBI:30616"/>
    </ligand>
</feature>
<dbReference type="SUPFAM" id="SSF56042">
    <property type="entry name" value="PurM C-terminal domain-like"/>
    <property type="match status" value="1"/>
</dbReference>
<dbReference type="Proteomes" id="UP000297890">
    <property type="component" value="Unassembled WGS sequence"/>
</dbReference>
<dbReference type="EC" id="2.7.4.16" evidence="2"/>
<comment type="pathway">
    <text evidence="2">Cofactor biosynthesis; thiamine diphosphate biosynthesis; thiamine diphosphate from thiamine phosphate: step 1/1.</text>
</comment>
<evidence type="ECO:0000313" key="5">
    <source>
        <dbReference type="EMBL" id="TFZ82435.1"/>
    </source>
</evidence>
<dbReference type="InterPro" id="IPR010918">
    <property type="entry name" value="PurM-like_C_dom"/>
</dbReference>
<feature type="binding site" evidence="2">
    <location>
        <position position="47"/>
    </location>
    <ligand>
        <name>Mg(2+)</name>
        <dbReference type="ChEBI" id="CHEBI:18420"/>
        <label>1</label>
    </ligand>
</feature>
<name>A0A4Z0F9Q4_9GAMM</name>
<keyword evidence="2 5" id="KW-0418">Kinase</keyword>
<feature type="binding site" evidence="2">
    <location>
        <begin position="122"/>
        <end position="123"/>
    </location>
    <ligand>
        <name>ATP</name>
        <dbReference type="ChEBI" id="CHEBI:30616"/>
    </ligand>
</feature>
<feature type="binding site" evidence="2">
    <location>
        <position position="211"/>
    </location>
    <ligand>
        <name>Mg(2+)</name>
        <dbReference type="ChEBI" id="CHEBI:18420"/>
        <label>5</label>
    </ligand>
</feature>
<dbReference type="InterPro" id="IPR036676">
    <property type="entry name" value="PurM-like_C_sf"/>
</dbReference>
<dbReference type="AlphaFoldDB" id="A0A4Z0F9Q4"/>
<dbReference type="Pfam" id="PF00586">
    <property type="entry name" value="AIRS"/>
    <property type="match status" value="1"/>
</dbReference>
<evidence type="ECO:0000259" key="4">
    <source>
        <dbReference type="Pfam" id="PF02769"/>
    </source>
</evidence>
<feature type="binding site" evidence="2">
    <location>
        <position position="31"/>
    </location>
    <ligand>
        <name>Mg(2+)</name>
        <dbReference type="ChEBI" id="CHEBI:18420"/>
        <label>3</label>
    </ligand>
</feature>
<feature type="binding site" evidence="2">
    <location>
        <position position="55"/>
    </location>
    <ligand>
        <name>substrate</name>
    </ligand>
</feature>
<keyword evidence="6" id="KW-1185">Reference proteome</keyword>
<protein>
    <recommendedName>
        <fullName evidence="2">Thiamine-monophosphate kinase</fullName>
        <shortName evidence="2">TMP kinase</shortName>
        <shortName evidence="2">Thiamine-phosphate kinase</shortName>
        <ecNumber evidence="2">2.7.4.16</ecNumber>
    </recommendedName>
</protein>
<evidence type="ECO:0000256" key="1">
    <source>
        <dbReference type="ARBA" id="ARBA00022977"/>
    </source>
</evidence>
<dbReference type="GO" id="GO:0000287">
    <property type="term" value="F:magnesium ion binding"/>
    <property type="evidence" value="ECO:0007669"/>
    <property type="project" value="UniProtKB-UniRule"/>
</dbReference>
<dbReference type="Gene3D" id="3.30.1330.10">
    <property type="entry name" value="PurM-like, N-terminal domain"/>
    <property type="match status" value="1"/>
</dbReference>
<evidence type="ECO:0000313" key="6">
    <source>
        <dbReference type="Proteomes" id="UP000297890"/>
    </source>
</evidence>
<evidence type="ECO:0000256" key="2">
    <source>
        <dbReference type="HAMAP-Rule" id="MF_02128"/>
    </source>
</evidence>
<comment type="function">
    <text evidence="2">Catalyzes the ATP-dependent phosphorylation of thiamine-monophosphate (TMP) to form thiamine-pyrophosphate (TPP), the active form of vitamin B1.</text>
</comment>
<dbReference type="SUPFAM" id="SSF55326">
    <property type="entry name" value="PurM N-terminal domain-like"/>
    <property type="match status" value="1"/>
</dbReference>
<dbReference type="UniPathway" id="UPA00060">
    <property type="reaction ID" value="UER00142"/>
</dbReference>
<dbReference type="CDD" id="cd02194">
    <property type="entry name" value="ThiL"/>
    <property type="match status" value="1"/>
</dbReference>
<keyword evidence="2" id="KW-0479">Metal-binding</keyword>
<comment type="caution">
    <text evidence="2">Lacks conserved residue(s) required for the propagation of feature annotation.</text>
</comment>
<reference evidence="5 6" key="1">
    <citation type="journal article" date="2019" name="ISME J.">
        <title>Candidatus Macondimonas diazotrophica, a novel gammaproteobacterial genus dominating crude-oil-contaminated coastal sediments.</title>
        <authorList>
            <person name="Karthikeyan S."/>
            <person name="Konstantinidis K."/>
        </authorList>
    </citation>
    <scope>NUCLEOTIDE SEQUENCE [LARGE SCALE GENOMIC DNA]</scope>
    <source>
        <strain evidence="5 6">KTK01</strain>
    </source>
</reference>
<dbReference type="GO" id="GO:0009229">
    <property type="term" value="P:thiamine diphosphate biosynthetic process"/>
    <property type="evidence" value="ECO:0007669"/>
    <property type="project" value="UniProtKB-UniRule"/>
</dbReference>
<dbReference type="RefSeq" id="WP_135281910.1">
    <property type="nucleotide sequence ID" value="NZ_SRIO01000009.1"/>
</dbReference>
<feature type="binding site" evidence="2">
    <location>
        <position position="123"/>
    </location>
    <ligand>
        <name>Mg(2+)</name>
        <dbReference type="ChEBI" id="CHEBI:18420"/>
        <label>1</label>
    </ligand>
</feature>
<dbReference type="InterPro" id="IPR016188">
    <property type="entry name" value="PurM-like_N"/>
</dbReference>
<comment type="catalytic activity">
    <reaction evidence="2">
        <text>thiamine phosphate + ATP = thiamine diphosphate + ADP</text>
        <dbReference type="Rhea" id="RHEA:15913"/>
        <dbReference type="ChEBI" id="CHEBI:30616"/>
        <dbReference type="ChEBI" id="CHEBI:37575"/>
        <dbReference type="ChEBI" id="CHEBI:58937"/>
        <dbReference type="ChEBI" id="CHEBI:456216"/>
        <dbReference type="EC" id="2.7.4.16"/>
    </reaction>
</comment>